<evidence type="ECO:0000259" key="6">
    <source>
        <dbReference type="Pfam" id="PF00724"/>
    </source>
</evidence>
<evidence type="ECO:0000256" key="4">
    <source>
        <dbReference type="ARBA" id="ARBA00022857"/>
    </source>
</evidence>
<sequence>MPPNNVNVPAEGISYFTPAQIPPAGTALDPQPDNAPIPKLFKPIKIRGVEFQNRIFLSPLCQYSCDGGKMTMWHKAHLGGIIKRGPGLSIIEATAVLPEGRITPQDAGIWSDAQIGPLAEIVEFAHSQGQKIGAQLAHAGRKASAVAPWITGDETASEEVGGWPDNVWAPSPIKWKDTYPQPKELTKEGIAKVKTAFAEGAKRALRAGFDVVEIHNAHGYLLDSFISPVANKRTDEYGGVFENRIRLTIEVVDAVRAVIPADMPLFLRISATDWLEQVFPDQESWTSRDTVKLAPILHDHGVDFLDVSTGGNHPEQRIIGGPAYQAPFAHDVKASLDPGMKLVVGSVGAITTGHVAQEVLEKGQADVVLVGRQFQKNPGTVWSFAEDVNTEIKLPNQIGWGFKGRAVKTVNPNKIEPLRP</sequence>
<evidence type="ECO:0000256" key="2">
    <source>
        <dbReference type="ARBA" id="ARBA00022630"/>
    </source>
</evidence>
<protein>
    <submittedName>
        <fullName evidence="7">NADH:flavin oxidoreductase / NADH oxidase family protein</fullName>
    </submittedName>
</protein>
<name>A0A9P3PVX8_LYOSH</name>
<gene>
    <name evidence="7" type="primary">OYE32</name>
    <name evidence="7" type="ORF">LshimejAT787_1102110</name>
</gene>
<proteinExistence type="predicted"/>
<organism evidence="7 8">
    <name type="scientific">Lyophyllum shimeji</name>
    <name type="common">Hon-shimeji</name>
    <name type="synonym">Tricholoma shimeji</name>
    <dbReference type="NCBI Taxonomy" id="47721"/>
    <lineage>
        <taxon>Eukaryota</taxon>
        <taxon>Fungi</taxon>
        <taxon>Dikarya</taxon>
        <taxon>Basidiomycota</taxon>
        <taxon>Agaricomycotina</taxon>
        <taxon>Agaricomycetes</taxon>
        <taxon>Agaricomycetidae</taxon>
        <taxon>Agaricales</taxon>
        <taxon>Tricholomatineae</taxon>
        <taxon>Lyophyllaceae</taxon>
        <taxon>Lyophyllum</taxon>
    </lineage>
</organism>
<keyword evidence="4" id="KW-0521">NADP</keyword>
<dbReference type="GO" id="GO:0050661">
    <property type="term" value="F:NADP binding"/>
    <property type="evidence" value="ECO:0007669"/>
    <property type="project" value="InterPro"/>
</dbReference>
<accession>A0A9P3PVX8</accession>
<dbReference type="PANTHER" id="PTHR43303:SF4">
    <property type="entry name" value="NADPH DEHYDROGENASE C23G7.10C-RELATED"/>
    <property type="match status" value="1"/>
</dbReference>
<dbReference type="GO" id="GO:0010181">
    <property type="term" value="F:FMN binding"/>
    <property type="evidence" value="ECO:0007669"/>
    <property type="project" value="InterPro"/>
</dbReference>
<dbReference type="InterPro" id="IPR044152">
    <property type="entry name" value="YqjM-like"/>
</dbReference>
<dbReference type="EMBL" id="BRPK01000011">
    <property type="protein sequence ID" value="GLB42196.1"/>
    <property type="molecule type" value="Genomic_DNA"/>
</dbReference>
<dbReference type="Proteomes" id="UP001063166">
    <property type="component" value="Unassembled WGS sequence"/>
</dbReference>
<dbReference type="AlphaFoldDB" id="A0A9P3PVX8"/>
<dbReference type="InterPro" id="IPR013785">
    <property type="entry name" value="Aldolase_TIM"/>
</dbReference>
<dbReference type="GO" id="GO:0003959">
    <property type="term" value="F:NADPH dehydrogenase activity"/>
    <property type="evidence" value="ECO:0007669"/>
    <property type="project" value="InterPro"/>
</dbReference>
<comment type="caution">
    <text evidence="7">The sequence shown here is derived from an EMBL/GenBank/DDBJ whole genome shotgun (WGS) entry which is preliminary data.</text>
</comment>
<dbReference type="Pfam" id="PF00724">
    <property type="entry name" value="Oxidored_FMN"/>
    <property type="match status" value="1"/>
</dbReference>
<dbReference type="OrthoDB" id="72788at2759"/>
<comment type="cofactor">
    <cofactor evidence="1">
        <name>FMN</name>
        <dbReference type="ChEBI" id="CHEBI:58210"/>
    </cofactor>
</comment>
<dbReference type="InterPro" id="IPR001155">
    <property type="entry name" value="OxRdtase_FMN_N"/>
</dbReference>
<dbReference type="PANTHER" id="PTHR43303">
    <property type="entry name" value="NADPH DEHYDROGENASE C23G7.10C-RELATED"/>
    <property type="match status" value="1"/>
</dbReference>
<keyword evidence="3" id="KW-0288">FMN</keyword>
<evidence type="ECO:0000313" key="8">
    <source>
        <dbReference type="Proteomes" id="UP001063166"/>
    </source>
</evidence>
<evidence type="ECO:0000256" key="5">
    <source>
        <dbReference type="ARBA" id="ARBA00023002"/>
    </source>
</evidence>
<dbReference type="SUPFAM" id="SSF51395">
    <property type="entry name" value="FMN-linked oxidoreductases"/>
    <property type="match status" value="1"/>
</dbReference>
<keyword evidence="5" id="KW-0560">Oxidoreductase</keyword>
<keyword evidence="2" id="KW-0285">Flavoprotein</keyword>
<dbReference type="Gene3D" id="3.20.20.70">
    <property type="entry name" value="Aldolase class I"/>
    <property type="match status" value="1"/>
</dbReference>
<dbReference type="CDD" id="cd02932">
    <property type="entry name" value="OYE_YqiM_FMN"/>
    <property type="match status" value="1"/>
</dbReference>
<keyword evidence="8" id="KW-1185">Reference proteome</keyword>
<evidence type="ECO:0000256" key="3">
    <source>
        <dbReference type="ARBA" id="ARBA00022643"/>
    </source>
</evidence>
<evidence type="ECO:0000313" key="7">
    <source>
        <dbReference type="EMBL" id="GLB42196.1"/>
    </source>
</evidence>
<feature type="domain" description="NADH:flavin oxidoreductase/NADH oxidase N-terminal" evidence="6">
    <location>
        <begin position="39"/>
        <end position="385"/>
    </location>
</feature>
<reference evidence="7" key="1">
    <citation type="submission" date="2022-07" db="EMBL/GenBank/DDBJ databases">
        <title>The genome of Lyophyllum shimeji provides insight into the initial evolution of ectomycorrhizal fungal genome.</title>
        <authorList>
            <person name="Kobayashi Y."/>
            <person name="Shibata T."/>
            <person name="Hirakawa H."/>
            <person name="Shigenobu S."/>
            <person name="Nishiyama T."/>
            <person name="Yamada A."/>
            <person name="Hasebe M."/>
            <person name="Kawaguchi M."/>
        </authorList>
    </citation>
    <scope>NUCLEOTIDE SEQUENCE</scope>
    <source>
        <strain evidence="7">AT787</strain>
    </source>
</reference>
<evidence type="ECO:0000256" key="1">
    <source>
        <dbReference type="ARBA" id="ARBA00001917"/>
    </source>
</evidence>